<dbReference type="GO" id="GO:0005737">
    <property type="term" value="C:cytoplasm"/>
    <property type="evidence" value="ECO:0007669"/>
    <property type="project" value="UniProtKB-SubCell"/>
</dbReference>
<keyword evidence="5 9" id="KW-0441">Lipid A biosynthesis</keyword>
<comment type="caution">
    <text evidence="10">The sequence shown here is derived from an EMBL/GenBank/DDBJ whole genome shotgun (WGS) entry which is preliminary data.</text>
</comment>
<protein>
    <recommendedName>
        <fullName evidence="9">3-hydroxyacyl-[acyl-carrier-protein] dehydratase FabZ</fullName>
        <ecNumber evidence="9">4.2.1.59</ecNumber>
    </recommendedName>
    <alternativeName>
        <fullName evidence="9">(3R)-hydroxymyristoyl-[acyl-carrier-protein] dehydratase</fullName>
        <shortName evidence="9">(3R)-hydroxymyristoyl-ACP dehydrase</shortName>
    </alternativeName>
    <alternativeName>
        <fullName evidence="9">Beta-hydroxyacyl-ACP dehydratase</fullName>
    </alternativeName>
</protein>
<dbReference type="SUPFAM" id="SSF54637">
    <property type="entry name" value="Thioesterase/thiol ester dehydrase-isomerase"/>
    <property type="match status" value="1"/>
</dbReference>
<dbReference type="eggNOG" id="COG0764">
    <property type="taxonomic scope" value="Bacteria"/>
</dbReference>
<evidence type="ECO:0000313" key="10">
    <source>
        <dbReference type="EMBL" id="EGV28751.1"/>
    </source>
</evidence>
<evidence type="ECO:0000256" key="7">
    <source>
        <dbReference type="ARBA" id="ARBA00023239"/>
    </source>
</evidence>
<evidence type="ECO:0000256" key="1">
    <source>
        <dbReference type="ARBA" id="ARBA00004496"/>
    </source>
</evidence>
<dbReference type="PANTHER" id="PTHR30272">
    <property type="entry name" value="3-HYDROXYACYL-[ACYL-CARRIER-PROTEIN] DEHYDRATASE"/>
    <property type="match status" value="1"/>
</dbReference>
<evidence type="ECO:0000313" key="11">
    <source>
        <dbReference type="Proteomes" id="UP000004200"/>
    </source>
</evidence>
<dbReference type="GO" id="GO:0016020">
    <property type="term" value="C:membrane"/>
    <property type="evidence" value="ECO:0007669"/>
    <property type="project" value="GOC"/>
</dbReference>
<feature type="active site" evidence="9">
    <location>
        <position position="71"/>
    </location>
</feature>
<dbReference type="CDD" id="cd01288">
    <property type="entry name" value="FabZ"/>
    <property type="match status" value="1"/>
</dbReference>
<evidence type="ECO:0000256" key="5">
    <source>
        <dbReference type="ARBA" id="ARBA00022556"/>
    </source>
</evidence>
<dbReference type="InterPro" id="IPR029069">
    <property type="entry name" value="HotDog_dom_sf"/>
</dbReference>
<dbReference type="InterPro" id="IPR013114">
    <property type="entry name" value="FabA_FabZ"/>
</dbReference>
<evidence type="ECO:0000256" key="2">
    <source>
        <dbReference type="ARBA" id="ARBA00009174"/>
    </source>
</evidence>
<gene>
    <name evidence="9" type="primary">fabZ</name>
    <name evidence="10" type="ORF">ThidrDRAFT_3529</name>
</gene>
<dbReference type="Pfam" id="PF07977">
    <property type="entry name" value="FabA"/>
    <property type="match status" value="1"/>
</dbReference>
<keyword evidence="4 9" id="KW-0444">Lipid biosynthesis</keyword>
<dbReference type="HAMAP" id="MF_00406">
    <property type="entry name" value="FabZ"/>
    <property type="match status" value="1"/>
</dbReference>
<dbReference type="InterPro" id="IPR010084">
    <property type="entry name" value="FabZ"/>
</dbReference>
<dbReference type="OrthoDB" id="9772788at2"/>
<proteinExistence type="inferred from homology"/>
<dbReference type="AlphaFoldDB" id="G2E5G6"/>
<accession>G2E5G6</accession>
<dbReference type="EMBL" id="AFWT01000031">
    <property type="protein sequence ID" value="EGV28751.1"/>
    <property type="molecule type" value="Genomic_DNA"/>
</dbReference>
<comment type="function">
    <text evidence="8 9">Involved in unsaturated fatty acids biosynthesis. Catalyzes the dehydration of short chain beta-hydroxyacyl-ACPs and long chain saturated and unsaturated beta-hydroxyacyl-ACPs.</text>
</comment>
<keyword evidence="7 9" id="KW-0456">Lyase</keyword>
<evidence type="ECO:0000256" key="4">
    <source>
        <dbReference type="ARBA" id="ARBA00022516"/>
    </source>
</evidence>
<evidence type="ECO:0000256" key="8">
    <source>
        <dbReference type="ARBA" id="ARBA00025049"/>
    </source>
</evidence>
<dbReference type="GO" id="GO:0009245">
    <property type="term" value="P:lipid A biosynthetic process"/>
    <property type="evidence" value="ECO:0007669"/>
    <property type="project" value="UniProtKB-UniRule"/>
</dbReference>
<keyword evidence="6 9" id="KW-0443">Lipid metabolism</keyword>
<dbReference type="NCBIfam" id="TIGR01750">
    <property type="entry name" value="fabZ"/>
    <property type="match status" value="1"/>
</dbReference>
<organism evidence="10 11">
    <name type="scientific">Thiorhodococcus drewsii AZ1</name>
    <dbReference type="NCBI Taxonomy" id="765913"/>
    <lineage>
        <taxon>Bacteria</taxon>
        <taxon>Pseudomonadati</taxon>
        <taxon>Pseudomonadota</taxon>
        <taxon>Gammaproteobacteria</taxon>
        <taxon>Chromatiales</taxon>
        <taxon>Chromatiaceae</taxon>
        <taxon>Thiorhodococcus</taxon>
    </lineage>
</organism>
<dbReference type="FunFam" id="3.10.129.10:FF:000001">
    <property type="entry name" value="3-hydroxyacyl-[acyl-carrier-protein] dehydratase FabZ"/>
    <property type="match status" value="1"/>
</dbReference>
<dbReference type="Gene3D" id="3.10.129.10">
    <property type="entry name" value="Hotdog Thioesterase"/>
    <property type="match status" value="1"/>
</dbReference>
<dbReference type="NCBIfam" id="NF000582">
    <property type="entry name" value="PRK00006.1"/>
    <property type="match status" value="1"/>
</dbReference>
<comment type="catalytic activity">
    <reaction evidence="9">
        <text>a (3R)-hydroxyacyl-[ACP] = a (2E)-enoyl-[ACP] + H2O</text>
        <dbReference type="Rhea" id="RHEA:13097"/>
        <dbReference type="Rhea" id="RHEA-COMP:9925"/>
        <dbReference type="Rhea" id="RHEA-COMP:9945"/>
        <dbReference type="ChEBI" id="CHEBI:15377"/>
        <dbReference type="ChEBI" id="CHEBI:78784"/>
        <dbReference type="ChEBI" id="CHEBI:78827"/>
        <dbReference type="EC" id="4.2.1.59"/>
    </reaction>
</comment>
<keyword evidence="11" id="KW-1185">Reference proteome</keyword>
<comment type="subcellular location">
    <subcellularLocation>
        <location evidence="1 9">Cytoplasm</location>
    </subcellularLocation>
</comment>
<comment type="similarity">
    <text evidence="2 9">Belongs to the thioester dehydratase family. FabZ subfamily.</text>
</comment>
<evidence type="ECO:0000256" key="6">
    <source>
        <dbReference type="ARBA" id="ARBA00023098"/>
    </source>
</evidence>
<dbReference type="Proteomes" id="UP000004200">
    <property type="component" value="Unassembled WGS sequence"/>
</dbReference>
<evidence type="ECO:0000256" key="9">
    <source>
        <dbReference type="HAMAP-Rule" id="MF_00406"/>
    </source>
</evidence>
<dbReference type="RefSeq" id="WP_007042242.1">
    <property type="nucleotide sequence ID" value="NZ_AFWT01000031.1"/>
</dbReference>
<keyword evidence="3 9" id="KW-0963">Cytoplasm</keyword>
<dbReference type="EC" id="4.2.1.59" evidence="9"/>
<dbReference type="PANTHER" id="PTHR30272:SF1">
    <property type="entry name" value="3-HYDROXYACYL-[ACYL-CARRIER-PROTEIN] DEHYDRATASE"/>
    <property type="match status" value="1"/>
</dbReference>
<dbReference type="PATRIC" id="fig|765913.3.peg.3597"/>
<name>G2E5G6_9GAMM</name>
<evidence type="ECO:0000256" key="3">
    <source>
        <dbReference type="ARBA" id="ARBA00022490"/>
    </source>
</evidence>
<dbReference type="GO" id="GO:0019171">
    <property type="term" value="F:(3R)-hydroxyacyl-[acyl-carrier-protein] dehydratase activity"/>
    <property type="evidence" value="ECO:0007669"/>
    <property type="project" value="UniProtKB-EC"/>
</dbReference>
<dbReference type="STRING" id="765913.ThidrDRAFT_3529"/>
<sequence length="170" mass="19066">MDGAHPTSADSDQQHDRPDSVISTMDIHKVMSLLPHRYPFLLVDKVVDFKANDYLIALKNVTFNEPFFTGHFPVRPVMPGVLIVEAMAQATGLLAMASRPEEVGEKSLYYFVGIDKARFKRPVEPGDQLIMEVKLGPVRRGIWKFDGEARVDDRVVATAEIMCTARDFTS</sequence>
<dbReference type="GO" id="GO:0006633">
    <property type="term" value="P:fatty acid biosynthetic process"/>
    <property type="evidence" value="ECO:0007669"/>
    <property type="project" value="UniProtKB-UniRule"/>
</dbReference>
<reference evidence="10 11" key="1">
    <citation type="submission" date="2011-06" db="EMBL/GenBank/DDBJ databases">
        <title>The draft genome of Thiorhodococcus drewsii AZ1.</title>
        <authorList>
            <consortium name="US DOE Joint Genome Institute (JGI-PGF)"/>
            <person name="Lucas S."/>
            <person name="Han J."/>
            <person name="Lapidus A."/>
            <person name="Cheng J.-F."/>
            <person name="Goodwin L."/>
            <person name="Pitluck S."/>
            <person name="Peters L."/>
            <person name="Land M.L."/>
            <person name="Hauser L."/>
            <person name="Vogl K."/>
            <person name="Liu Z."/>
            <person name="Imhoff J."/>
            <person name="Thiel V."/>
            <person name="Frigaard N.-U."/>
            <person name="Bryant D.A."/>
            <person name="Woyke T.J."/>
        </authorList>
    </citation>
    <scope>NUCLEOTIDE SEQUENCE [LARGE SCALE GENOMIC DNA]</scope>
    <source>
        <strain evidence="10 11">AZ1</strain>
    </source>
</reference>